<organism evidence="1 2">
    <name type="scientific">Pseudarthrobacter oxydans</name>
    <name type="common">Arthrobacter oxydans</name>
    <dbReference type="NCBI Taxonomy" id="1671"/>
    <lineage>
        <taxon>Bacteria</taxon>
        <taxon>Bacillati</taxon>
        <taxon>Actinomycetota</taxon>
        <taxon>Actinomycetes</taxon>
        <taxon>Micrococcales</taxon>
        <taxon>Micrococcaceae</taxon>
        <taxon>Pseudarthrobacter</taxon>
    </lineage>
</organism>
<comment type="caution">
    <text evidence="1">The sequence shown here is derived from an EMBL/GenBank/DDBJ whole genome shotgun (WGS) entry which is preliminary data.</text>
</comment>
<evidence type="ECO:0000313" key="1">
    <source>
        <dbReference type="EMBL" id="MDR7164807.1"/>
    </source>
</evidence>
<dbReference type="RefSeq" id="WP_310114806.1">
    <property type="nucleotide sequence ID" value="NZ_JAVDTN010000032.1"/>
</dbReference>
<name>A0AAW8NFB7_PSEOX</name>
<dbReference type="EMBL" id="JAVDWN010000010">
    <property type="protein sequence ID" value="MDR7164807.1"/>
    <property type="molecule type" value="Genomic_DNA"/>
</dbReference>
<reference evidence="1" key="1">
    <citation type="submission" date="2023-07" db="EMBL/GenBank/DDBJ databases">
        <title>Sorghum-associated microbial communities from plants grown in Nebraska, USA.</title>
        <authorList>
            <person name="Schachtman D."/>
        </authorList>
    </citation>
    <scope>NUCLEOTIDE SEQUENCE</scope>
    <source>
        <strain evidence="1">BE261</strain>
    </source>
</reference>
<gene>
    <name evidence="1" type="ORF">J2X12_002845</name>
</gene>
<sequence>MPQPSNEGHWVKVWPSKDGSIWYGLSESEFKQFPLEQLARNWAEGKQVAA</sequence>
<protein>
    <submittedName>
        <fullName evidence="1">Uncharacterized protein</fullName>
    </submittedName>
</protein>
<evidence type="ECO:0000313" key="2">
    <source>
        <dbReference type="Proteomes" id="UP001262032"/>
    </source>
</evidence>
<proteinExistence type="predicted"/>
<dbReference type="AlphaFoldDB" id="A0AAW8NFB7"/>
<dbReference type="Proteomes" id="UP001262032">
    <property type="component" value="Unassembled WGS sequence"/>
</dbReference>
<dbReference type="GeneID" id="97424656"/>
<accession>A0AAW8NFB7</accession>